<evidence type="ECO:0000256" key="1">
    <source>
        <dbReference type="ARBA" id="ARBA00023239"/>
    </source>
</evidence>
<accession>A0A6G5RIB5</accession>
<dbReference type="AlphaFoldDB" id="A0A6G5RIB5"/>
<dbReference type="GO" id="GO:0016831">
    <property type="term" value="F:carboxy-lyase activity"/>
    <property type="evidence" value="ECO:0007669"/>
    <property type="project" value="InterPro"/>
</dbReference>
<reference evidence="3 4" key="1">
    <citation type="submission" date="2017-06" db="EMBL/GenBank/DDBJ databases">
        <title>Complete Genome Sequence of Streptomyces hawaiiensis NRRL 15010 and insights into acyldepsipeptides biosynthesis.</title>
        <authorList>
            <person name="Mariita R.M."/>
            <person name="Sello J.K."/>
        </authorList>
    </citation>
    <scope>NUCLEOTIDE SEQUENCE [LARGE SCALE GENOMIC DNA]</scope>
    <source>
        <strain evidence="3 4">ATCC 12236</strain>
    </source>
</reference>
<protein>
    <recommendedName>
        <fullName evidence="2">Amidohydrolase-related domain-containing protein</fullName>
    </recommendedName>
</protein>
<dbReference type="PANTHER" id="PTHR21240">
    <property type="entry name" value="2-AMINO-3-CARBOXYLMUCONATE-6-SEMIALDEHYDE DECARBOXYLASE"/>
    <property type="match status" value="1"/>
</dbReference>
<dbReference type="InterPro" id="IPR032465">
    <property type="entry name" value="ACMSD"/>
</dbReference>
<dbReference type="Proteomes" id="UP000495940">
    <property type="component" value="Chromosome"/>
</dbReference>
<dbReference type="InterPro" id="IPR032466">
    <property type="entry name" value="Metal_Hydrolase"/>
</dbReference>
<dbReference type="GO" id="GO:0016787">
    <property type="term" value="F:hydrolase activity"/>
    <property type="evidence" value="ECO:0007669"/>
    <property type="project" value="InterPro"/>
</dbReference>
<dbReference type="Pfam" id="PF04909">
    <property type="entry name" value="Amidohydro_2"/>
    <property type="match status" value="1"/>
</dbReference>
<dbReference type="PANTHER" id="PTHR21240:SF28">
    <property type="entry name" value="ISO-OROTATE DECARBOXYLASE (EUROFUNG)"/>
    <property type="match status" value="1"/>
</dbReference>
<name>A0A6G5RIB5_9ACTN</name>
<feature type="domain" description="Amidohydrolase-related" evidence="2">
    <location>
        <begin position="13"/>
        <end position="354"/>
    </location>
</feature>
<evidence type="ECO:0000259" key="2">
    <source>
        <dbReference type="Pfam" id="PF04909"/>
    </source>
</evidence>
<evidence type="ECO:0000313" key="3">
    <source>
        <dbReference type="EMBL" id="QCD57327.1"/>
    </source>
</evidence>
<organism evidence="3 4">
    <name type="scientific">Streptomyces hawaiiensis</name>
    <dbReference type="NCBI Taxonomy" id="67305"/>
    <lineage>
        <taxon>Bacteria</taxon>
        <taxon>Bacillati</taxon>
        <taxon>Actinomycetota</taxon>
        <taxon>Actinomycetes</taxon>
        <taxon>Kitasatosporales</taxon>
        <taxon>Streptomycetaceae</taxon>
        <taxon>Streptomyces</taxon>
    </lineage>
</organism>
<dbReference type="GO" id="GO:0005737">
    <property type="term" value="C:cytoplasm"/>
    <property type="evidence" value="ECO:0007669"/>
    <property type="project" value="TreeGrafter"/>
</dbReference>
<dbReference type="KEGG" id="shaw:CEB94_22650"/>
<proteinExistence type="predicted"/>
<dbReference type="EMBL" id="CP021978">
    <property type="protein sequence ID" value="QCD57327.1"/>
    <property type="molecule type" value="Genomic_DNA"/>
</dbReference>
<keyword evidence="4" id="KW-1185">Reference proteome</keyword>
<gene>
    <name evidence="3" type="ORF">CEB94_22650</name>
</gene>
<dbReference type="SUPFAM" id="SSF51556">
    <property type="entry name" value="Metallo-dependent hydrolases"/>
    <property type="match status" value="1"/>
</dbReference>
<evidence type="ECO:0000313" key="4">
    <source>
        <dbReference type="Proteomes" id="UP000495940"/>
    </source>
</evidence>
<dbReference type="InterPro" id="IPR006680">
    <property type="entry name" value="Amidohydro-rel"/>
</dbReference>
<sequence length="367" mass="38724">MGERRVGDPVTVVDAHAHGLPPWVQAAFLEWLAESGSTAEGPPALWRSPAFDGPERQLADADLHGIETTVLTHSSNAVAALHSAAVRGKRRRGPAETIATVNDEMRAWSARTGGRLRAARWVDPRFVESAEAEIERAATDGGIPAISMNTAYLEQSTGRLRFLDDPEFAPVLAAAEARGVVLFVHPSAKFQLGSEPPLPGRAEHLLTGSLSMLVETTVCVMRLVLRGTLEQHSGLRLVFGQLGGVLPLALGRFDLIHRLVGGADADAARASGALRHLRDYAGNIYADTHSADAAGLRCALEALGEERILFGSDFPVTPGEFGRADALQVLRGASLPAATVHAVESGNARSLLGLGEPMTVSDEGAAA</sequence>
<keyword evidence="1" id="KW-0456">Lyase</keyword>
<dbReference type="Gene3D" id="3.20.20.140">
    <property type="entry name" value="Metal-dependent hydrolases"/>
    <property type="match status" value="1"/>
</dbReference>
<dbReference type="GO" id="GO:0019748">
    <property type="term" value="P:secondary metabolic process"/>
    <property type="evidence" value="ECO:0007669"/>
    <property type="project" value="TreeGrafter"/>
</dbReference>